<accession>A0A1S5Q8D5</accession>
<organism evidence="1 2">
    <name type="scientific">Aeromonas phage Ahp1</name>
    <dbReference type="NCBI Taxonomy" id="1747286"/>
    <lineage>
        <taxon>Viruses</taxon>
        <taxon>Duplodnaviria</taxon>
        <taxon>Heunggongvirae</taxon>
        <taxon>Uroviricota</taxon>
        <taxon>Caudoviricetes</taxon>
        <taxon>Autographivirales</taxon>
        <taxon>Autonotataviridae</taxon>
        <taxon>Melnykvirinae</taxon>
        <taxon>Ahphunavirus</taxon>
        <taxon>Ahphunavirus Ahp1</taxon>
    </lineage>
</organism>
<gene>
    <name evidence="1" type="ORF">Ahp1_14</name>
</gene>
<protein>
    <submittedName>
        <fullName evidence="1">Putative DNA primase</fullName>
    </submittedName>
</protein>
<dbReference type="EMBL" id="KT949345">
    <property type="protein sequence ID" value="ALP47733.1"/>
    <property type="molecule type" value="Genomic_DNA"/>
</dbReference>
<dbReference type="Proteomes" id="UP000230040">
    <property type="component" value="Segment"/>
</dbReference>
<evidence type="ECO:0000313" key="2">
    <source>
        <dbReference type="Proteomes" id="UP000230040"/>
    </source>
</evidence>
<proteinExistence type="predicted"/>
<reference evidence="1 2" key="1">
    <citation type="journal article" date="2016" name="PLoS ONE">
        <title>Genomic Characterization of the Novel Aeromonas hydrophila Phage Ahp1 Suggests the Derivation of a New Subgroup from phiKMV-Like Family.</title>
        <authorList>
            <person name="Wang J.B."/>
            <person name="Lin N.T."/>
            <person name="Tseng Y.H."/>
            <person name="Weng S.F."/>
        </authorList>
    </citation>
    <scope>NUCLEOTIDE SEQUENCE [LARGE SCALE GENOMIC DNA]</scope>
</reference>
<sequence length="231" mass="25928">MEAAMARIEERLWLDIAKRLPVGDDIKVIHRGCGQRESLFIKNEADSWWCYCHRCGGTSRIDKTYQRIVMRAPPQTGWFPKTVEPFMDALVKNPRQFAEAVKRFRLAGHVSRLDFSPDTMRVYLPDLSGNRLGLDVTGGATVRWYSPTKTAYATAGQCDSAVLVTRDHVKYLDSVAANRRACLVMNRPGERACAAYLASLRPASVLVQGNHPKAFLAELRALTERLIYVAG</sequence>
<name>A0A1S5Q8D5_9CAUD</name>
<keyword evidence="2" id="KW-1185">Reference proteome</keyword>
<evidence type="ECO:0000313" key="1">
    <source>
        <dbReference type="EMBL" id="ALP47733.1"/>
    </source>
</evidence>